<name>A0ABP3XZB4_9FLAO</name>
<dbReference type="PROSITE" id="PS51257">
    <property type="entry name" value="PROKAR_LIPOPROTEIN"/>
    <property type="match status" value="1"/>
</dbReference>
<evidence type="ECO:0000313" key="3">
    <source>
        <dbReference type="Proteomes" id="UP001501126"/>
    </source>
</evidence>
<dbReference type="Proteomes" id="UP001501126">
    <property type="component" value="Unassembled WGS sequence"/>
</dbReference>
<proteinExistence type="predicted"/>
<evidence type="ECO:0008006" key="4">
    <source>
        <dbReference type="Google" id="ProtNLM"/>
    </source>
</evidence>
<gene>
    <name evidence="2" type="ORF">GCM10009118_01880</name>
</gene>
<evidence type="ECO:0000313" key="2">
    <source>
        <dbReference type="EMBL" id="GAA0873780.1"/>
    </source>
</evidence>
<reference evidence="3" key="1">
    <citation type="journal article" date="2019" name="Int. J. Syst. Evol. Microbiol.">
        <title>The Global Catalogue of Microorganisms (GCM) 10K type strain sequencing project: providing services to taxonomists for standard genome sequencing and annotation.</title>
        <authorList>
            <consortium name="The Broad Institute Genomics Platform"/>
            <consortium name="The Broad Institute Genome Sequencing Center for Infectious Disease"/>
            <person name="Wu L."/>
            <person name="Ma J."/>
        </authorList>
    </citation>
    <scope>NUCLEOTIDE SEQUENCE [LARGE SCALE GENOMIC DNA]</scope>
    <source>
        <strain evidence="3">JCM 16083</strain>
    </source>
</reference>
<sequence length="187" mass="21922">MRWQITFLSACSLVLFYSCTAYREDDQRQIVSKEKIWIDLNKIVGTWQIIDAKVIDKDNQFLKECKKEYGSYCLALLDYYKHAFIGCQLIFKSTYATEILYVNTGKQQEYKFPDMEYGSYEAYQNNSKSSSFTLFINGSSYFTTNDTSHNNYIEYQAIPVSDTELKLKFTEASSLLEINFLLKKELQ</sequence>
<dbReference type="EMBL" id="BAAAFH010000003">
    <property type="protein sequence ID" value="GAA0873780.1"/>
    <property type="molecule type" value="Genomic_DNA"/>
</dbReference>
<keyword evidence="1" id="KW-0732">Signal</keyword>
<keyword evidence="3" id="KW-1185">Reference proteome</keyword>
<dbReference type="RefSeq" id="WP_343784149.1">
    <property type="nucleotide sequence ID" value="NZ_BAAAFH010000003.1"/>
</dbReference>
<evidence type="ECO:0000256" key="1">
    <source>
        <dbReference type="SAM" id="SignalP"/>
    </source>
</evidence>
<protein>
    <recommendedName>
        <fullName evidence="4">Lipocalin-like domain-containing protein</fullName>
    </recommendedName>
</protein>
<accession>A0ABP3XZB4</accession>
<comment type="caution">
    <text evidence="2">The sequence shown here is derived from an EMBL/GenBank/DDBJ whole genome shotgun (WGS) entry which is preliminary data.</text>
</comment>
<feature type="signal peptide" evidence="1">
    <location>
        <begin position="1"/>
        <end position="23"/>
    </location>
</feature>
<organism evidence="2 3">
    <name type="scientific">Wandonia haliotis</name>
    <dbReference type="NCBI Taxonomy" id="574963"/>
    <lineage>
        <taxon>Bacteria</taxon>
        <taxon>Pseudomonadati</taxon>
        <taxon>Bacteroidota</taxon>
        <taxon>Flavobacteriia</taxon>
        <taxon>Flavobacteriales</taxon>
        <taxon>Crocinitomicaceae</taxon>
        <taxon>Wandonia</taxon>
    </lineage>
</organism>
<feature type="chain" id="PRO_5046925237" description="Lipocalin-like domain-containing protein" evidence="1">
    <location>
        <begin position="24"/>
        <end position="187"/>
    </location>
</feature>